<evidence type="ECO:0000313" key="2">
    <source>
        <dbReference type="Proteomes" id="UP000789375"/>
    </source>
</evidence>
<accession>A0A9N9DKC6</accession>
<feature type="non-terminal residue" evidence="1">
    <location>
        <position position="1"/>
    </location>
</feature>
<reference evidence="1" key="1">
    <citation type="submission" date="2021-06" db="EMBL/GenBank/DDBJ databases">
        <authorList>
            <person name="Kallberg Y."/>
            <person name="Tangrot J."/>
            <person name="Rosling A."/>
        </authorList>
    </citation>
    <scope>NUCLEOTIDE SEQUENCE</scope>
    <source>
        <strain evidence="1">87-6 pot B 2015</strain>
    </source>
</reference>
<dbReference type="EMBL" id="CAJVPP010003865">
    <property type="protein sequence ID" value="CAG8638952.1"/>
    <property type="molecule type" value="Genomic_DNA"/>
</dbReference>
<evidence type="ECO:0000313" key="1">
    <source>
        <dbReference type="EMBL" id="CAG8638952.1"/>
    </source>
</evidence>
<dbReference type="Proteomes" id="UP000789375">
    <property type="component" value="Unassembled WGS sequence"/>
</dbReference>
<gene>
    <name evidence="1" type="ORF">FMOSSE_LOCUS10884</name>
</gene>
<sequence length="52" mass="6152">KINYADNEKKVIHDQCKNSLDSFIKNYIFKDEKDINSEALKIHIEDEDLIVN</sequence>
<keyword evidence="2" id="KW-1185">Reference proteome</keyword>
<comment type="caution">
    <text evidence="1">The sequence shown here is derived from an EMBL/GenBank/DDBJ whole genome shotgun (WGS) entry which is preliminary data.</text>
</comment>
<organism evidence="1 2">
    <name type="scientific">Funneliformis mosseae</name>
    <name type="common">Endomycorrhizal fungus</name>
    <name type="synonym">Glomus mosseae</name>
    <dbReference type="NCBI Taxonomy" id="27381"/>
    <lineage>
        <taxon>Eukaryota</taxon>
        <taxon>Fungi</taxon>
        <taxon>Fungi incertae sedis</taxon>
        <taxon>Mucoromycota</taxon>
        <taxon>Glomeromycotina</taxon>
        <taxon>Glomeromycetes</taxon>
        <taxon>Glomerales</taxon>
        <taxon>Glomeraceae</taxon>
        <taxon>Funneliformis</taxon>
    </lineage>
</organism>
<protein>
    <submittedName>
        <fullName evidence="1">2909_t:CDS:1</fullName>
    </submittedName>
</protein>
<name>A0A9N9DKC6_FUNMO</name>
<dbReference type="AlphaFoldDB" id="A0A9N9DKC6"/>
<proteinExistence type="predicted"/>